<keyword evidence="5 12" id="KW-0375">Hydrogen ion transport</keyword>
<keyword evidence="7 12" id="KW-0406">Ion transport</keyword>
<keyword evidence="2 12" id="KW-0813">Transport</keyword>
<evidence type="ECO:0000256" key="6">
    <source>
        <dbReference type="ARBA" id="ARBA00022989"/>
    </source>
</evidence>
<evidence type="ECO:0000256" key="2">
    <source>
        <dbReference type="ARBA" id="ARBA00022448"/>
    </source>
</evidence>
<comment type="similarity">
    <text evidence="1 12">Belongs to the ATPase B chain family.</text>
</comment>
<protein>
    <recommendedName>
        <fullName evidence="12">ATP synthase subunit b</fullName>
    </recommendedName>
    <alternativeName>
        <fullName evidence="12">ATP synthase F(0) sector subunit b</fullName>
    </alternativeName>
    <alternativeName>
        <fullName evidence="12">ATPase subunit I</fullName>
    </alternativeName>
    <alternativeName>
        <fullName evidence="12">F-type ATPase subunit b</fullName>
        <shortName evidence="12">F-ATPase subunit b</shortName>
    </alternativeName>
</protein>
<keyword evidence="6 12" id="KW-1133">Transmembrane helix</keyword>
<dbReference type="InterPro" id="IPR002146">
    <property type="entry name" value="ATP_synth_b/b'su_bac/chlpt"/>
</dbReference>
<dbReference type="NCBIfam" id="TIGR03321">
    <property type="entry name" value="alt_F1F0_F0_B"/>
    <property type="match status" value="1"/>
</dbReference>
<dbReference type="PANTHER" id="PTHR33445:SF2">
    <property type="entry name" value="ATP SYNTHASE SUBUNIT B', CHLOROPLASTIC"/>
    <property type="match status" value="1"/>
</dbReference>
<evidence type="ECO:0000256" key="5">
    <source>
        <dbReference type="ARBA" id="ARBA00022781"/>
    </source>
</evidence>
<dbReference type="HAMAP" id="MF_01398">
    <property type="entry name" value="ATP_synth_b_bprime"/>
    <property type="match status" value="1"/>
</dbReference>
<reference evidence="14 15" key="1">
    <citation type="submission" date="2017-07" db="EMBL/GenBank/DDBJ databases">
        <title>Genomes of Fischerella (Mastigocladus) sp. strains.</title>
        <authorList>
            <person name="Miller S.R."/>
        </authorList>
    </citation>
    <scope>NUCLEOTIDE SEQUENCE [LARGE SCALE GENOMIC DNA]</scope>
    <source>
        <strain evidence="14 15">CCMEE 5330</strain>
    </source>
</reference>
<evidence type="ECO:0000256" key="9">
    <source>
        <dbReference type="ARBA" id="ARBA00023310"/>
    </source>
</evidence>
<evidence type="ECO:0000256" key="10">
    <source>
        <dbReference type="ARBA" id="ARBA00025198"/>
    </source>
</evidence>
<sequence>MLINWFTVFAQILNFLILVALLWRFLYKPILRVIHKRQALIDTQWQAAQQAQAEAQQQALSYQQQLQELQHQQQALLTEAQVAAEQERQRLLTQIRQDLERLRANWQEELHQEQEGFTRRLKGQVISQTCAITRKALRDLANQSLEQQMMGVFCDRLRHLDDRQKQAIAQALHQSPQSILVCSHFDLSPELRQHLIDTLHAEFAVDAEIKFITAPDLLCGIEVKLPGQELVWSLDTYLQTLEQQLSTALTQKGASHYEQNLQTGAGCLP</sequence>
<dbReference type="Proteomes" id="UP000234966">
    <property type="component" value="Unassembled WGS sequence"/>
</dbReference>
<keyword evidence="3 12" id="KW-0138">CF(0)</keyword>
<comment type="caution">
    <text evidence="14">The sequence shown here is derived from an EMBL/GenBank/DDBJ whole genome shotgun (WGS) entry which is preliminary data.</text>
</comment>
<keyword evidence="4 12" id="KW-0812">Transmembrane</keyword>
<gene>
    <name evidence="12" type="primary">atpF</name>
    <name evidence="14" type="ORF">CEN41_05965</name>
</gene>
<accession>A0A2N6MHX3</accession>
<organism evidence="14 15">
    <name type="scientific">Fischerella thermalis CCMEE 5330</name>
    <dbReference type="NCBI Taxonomy" id="2019670"/>
    <lineage>
        <taxon>Bacteria</taxon>
        <taxon>Bacillati</taxon>
        <taxon>Cyanobacteriota</taxon>
        <taxon>Cyanophyceae</taxon>
        <taxon>Nostocales</taxon>
        <taxon>Hapalosiphonaceae</taxon>
        <taxon>Fischerella</taxon>
    </lineage>
</organism>
<evidence type="ECO:0000256" key="8">
    <source>
        <dbReference type="ARBA" id="ARBA00023136"/>
    </source>
</evidence>
<proteinExistence type="inferred from homology"/>
<evidence type="ECO:0000313" key="14">
    <source>
        <dbReference type="EMBL" id="PMB46370.1"/>
    </source>
</evidence>
<keyword evidence="9 12" id="KW-0066">ATP synthesis</keyword>
<comment type="subcellular location">
    <subcellularLocation>
        <location evidence="12">Cellular thylakoid membrane</location>
        <topology evidence="12">Single-pass membrane protein</topology>
    </subcellularLocation>
    <subcellularLocation>
        <location evidence="11">Endomembrane system</location>
        <topology evidence="11">Single-pass membrane protein</topology>
    </subcellularLocation>
</comment>
<dbReference type="AlphaFoldDB" id="A0A2N6MHX3"/>
<evidence type="ECO:0000256" key="11">
    <source>
        <dbReference type="ARBA" id="ARBA00037847"/>
    </source>
</evidence>
<feature type="coiled-coil region" evidence="13">
    <location>
        <begin position="48"/>
        <end position="116"/>
    </location>
</feature>
<keyword evidence="12" id="KW-0793">Thylakoid</keyword>
<comment type="function">
    <text evidence="10 12">F(1)F(0) ATP synthase produces ATP from ADP in the presence of a proton or sodium gradient. F-type ATPases consist of two structural domains, F(1) containing the extramembraneous catalytic core and F(0) containing the membrane proton channel, linked together by a central stalk and a peripheral stalk. During catalysis, ATP synthesis in the catalytic domain of F(1) is coupled via a rotary mechanism of the central stalk subunits to proton translocation.</text>
</comment>
<evidence type="ECO:0000256" key="13">
    <source>
        <dbReference type="SAM" id="Coils"/>
    </source>
</evidence>
<evidence type="ECO:0000256" key="4">
    <source>
        <dbReference type="ARBA" id="ARBA00022692"/>
    </source>
</evidence>
<dbReference type="InterPro" id="IPR017707">
    <property type="entry name" value="Alt_ATP_synth_F0_bsu"/>
</dbReference>
<comment type="function">
    <text evidence="12">Component of the F(0) channel, it forms part of the peripheral stalk, linking F(1) to F(0).</text>
</comment>
<evidence type="ECO:0000256" key="3">
    <source>
        <dbReference type="ARBA" id="ARBA00022547"/>
    </source>
</evidence>
<keyword evidence="8 12" id="KW-0472">Membrane</keyword>
<dbReference type="GO" id="GO:0046961">
    <property type="term" value="F:proton-transporting ATPase activity, rotational mechanism"/>
    <property type="evidence" value="ECO:0007669"/>
    <property type="project" value="TreeGrafter"/>
</dbReference>
<dbReference type="RefSeq" id="WP_102206521.1">
    <property type="nucleotide sequence ID" value="NZ_NMQI01000126.1"/>
</dbReference>
<dbReference type="GO" id="GO:0031676">
    <property type="term" value="C:plasma membrane-derived thylakoid membrane"/>
    <property type="evidence" value="ECO:0007669"/>
    <property type="project" value="UniProtKB-SubCell"/>
</dbReference>
<dbReference type="CDD" id="cd06503">
    <property type="entry name" value="ATP-synt_Fo_b"/>
    <property type="match status" value="1"/>
</dbReference>
<dbReference type="GO" id="GO:0012505">
    <property type="term" value="C:endomembrane system"/>
    <property type="evidence" value="ECO:0007669"/>
    <property type="project" value="UniProtKB-SubCell"/>
</dbReference>
<evidence type="ECO:0000313" key="15">
    <source>
        <dbReference type="Proteomes" id="UP000234966"/>
    </source>
</evidence>
<dbReference type="Pfam" id="PF00430">
    <property type="entry name" value="ATP-synt_B"/>
    <property type="match status" value="1"/>
</dbReference>
<dbReference type="PANTHER" id="PTHR33445">
    <property type="entry name" value="ATP SYNTHASE SUBUNIT B', CHLOROPLASTIC"/>
    <property type="match status" value="1"/>
</dbReference>
<dbReference type="InterPro" id="IPR050059">
    <property type="entry name" value="ATP_synthase_B_chain"/>
</dbReference>
<dbReference type="GO" id="GO:0046933">
    <property type="term" value="F:proton-transporting ATP synthase activity, rotational mechanism"/>
    <property type="evidence" value="ECO:0007669"/>
    <property type="project" value="UniProtKB-UniRule"/>
</dbReference>
<evidence type="ECO:0000256" key="12">
    <source>
        <dbReference type="HAMAP-Rule" id="MF_01398"/>
    </source>
</evidence>
<feature type="transmembrane region" description="Helical" evidence="12">
    <location>
        <begin position="6"/>
        <end position="27"/>
    </location>
</feature>
<evidence type="ECO:0000256" key="7">
    <source>
        <dbReference type="ARBA" id="ARBA00023065"/>
    </source>
</evidence>
<keyword evidence="13" id="KW-0175">Coiled coil</keyword>
<comment type="subunit">
    <text evidence="12">F-type ATPases have 2 components, F(1) - the catalytic core - and F(0) - the membrane proton channel. F(1) has five subunits: alpha(3), beta(3), gamma(1), delta(1), epsilon(1). F(0) has four main subunits: a(1), b(1), b'(1) and c(10-14). The alpha and beta chains form an alternating ring which encloses part of the gamma chain. F(1) is attached to F(0) by a central stalk formed by the gamma and epsilon chains, while a peripheral stalk is formed by the delta, b and b' chains.</text>
</comment>
<dbReference type="GO" id="GO:0045259">
    <property type="term" value="C:proton-transporting ATP synthase complex"/>
    <property type="evidence" value="ECO:0007669"/>
    <property type="project" value="UniProtKB-KW"/>
</dbReference>
<dbReference type="EMBL" id="NMQI01000126">
    <property type="protein sequence ID" value="PMB46370.1"/>
    <property type="molecule type" value="Genomic_DNA"/>
</dbReference>
<evidence type="ECO:0000256" key="1">
    <source>
        <dbReference type="ARBA" id="ARBA00005513"/>
    </source>
</evidence>
<name>A0A2N6MHX3_9CYAN</name>